<protein>
    <submittedName>
        <fullName evidence="1">Hydrolase</fullName>
    </submittedName>
</protein>
<dbReference type="InterPro" id="IPR036412">
    <property type="entry name" value="HAD-like_sf"/>
</dbReference>
<dbReference type="NCBIfam" id="TIGR00099">
    <property type="entry name" value="Cof-subfamily"/>
    <property type="match status" value="1"/>
</dbReference>
<dbReference type="GO" id="GO:0016791">
    <property type="term" value="F:phosphatase activity"/>
    <property type="evidence" value="ECO:0007669"/>
    <property type="project" value="UniProtKB-ARBA"/>
</dbReference>
<gene>
    <name evidence="1" type="ORF">HMPREF1630_05675</name>
</gene>
<dbReference type="PANTHER" id="PTHR10000:SF8">
    <property type="entry name" value="HAD SUPERFAMILY HYDROLASE-LIKE, TYPE 3"/>
    <property type="match status" value="1"/>
</dbReference>
<dbReference type="SFLD" id="SFLDG01140">
    <property type="entry name" value="C2.B:_Phosphomannomutase_and_P"/>
    <property type="match status" value="1"/>
</dbReference>
<dbReference type="CDD" id="cd07516">
    <property type="entry name" value="HAD_Pase"/>
    <property type="match status" value="1"/>
</dbReference>
<dbReference type="AlphaFoldDB" id="A0A095Z627"/>
<evidence type="ECO:0000313" key="2">
    <source>
        <dbReference type="Proteomes" id="UP000029579"/>
    </source>
</evidence>
<dbReference type="GO" id="GO:0000287">
    <property type="term" value="F:magnesium ion binding"/>
    <property type="evidence" value="ECO:0007669"/>
    <property type="project" value="TreeGrafter"/>
</dbReference>
<evidence type="ECO:0000313" key="1">
    <source>
        <dbReference type="EMBL" id="KGF03929.1"/>
    </source>
</evidence>
<dbReference type="RefSeq" id="WP_037327840.1">
    <property type="nucleotide sequence ID" value="NZ_JRMW01000035.1"/>
</dbReference>
<name>A0A095Z627_9FIRM</name>
<dbReference type="Gene3D" id="3.30.1240.10">
    <property type="match status" value="1"/>
</dbReference>
<dbReference type="eggNOG" id="COG0561">
    <property type="taxonomic scope" value="Bacteria"/>
</dbReference>
<dbReference type="Pfam" id="PF08282">
    <property type="entry name" value="Hydrolase_3"/>
    <property type="match status" value="1"/>
</dbReference>
<proteinExistence type="predicted"/>
<dbReference type="InterPro" id="IPR023214">
    <property type="entry name" value="HAD_sf"/>
</dbReference>
<comment type="caution">
    <text evidence="1">The sequence shown here is derived from an EMBL/GenBank/DDBJ whole genome shotgun (WGS) entry which is preliminary data.</text>
</comment>
<dbReference type="EMBL" id="JRMW01000035">
    <property type="protein sequence ID" value="KGF03929.1"/>
    <property type="molecule type" value="Genomic_DNA"/>
</dbReference>
<reference evidence="1 2" key="1">
    <citation type="submission" date="2014-07" db="EMBL/GenBank/DDBJ databases">
        <authorList>
            <person name="McCorrison J."/>
            <person name="Sanka R."/>
            <person name="Torralba M."/>
            <person name="Gillis M."/>
            <person name="Haft D.H."/>
            <person name="Methe B."/>
            <person name="Sutton G."/>
            <person name="Nelson K.E."/>
        </authorList>
    </citation>
    <scope>NUCLEOTIDE SEQUENCE [LARGE SCALE GENOMIC DNA]</scope>
    <source>
        <strain evidence="1 2">S7-1-13</strain>
    </source>
</reference>
<dbReference type="SUPFAM" id="SSF56784">
    <property type="entry name" value="HAD-like"/>
    <property type="match status" value="1"/>
</dbReference>
<dbReference type="PANTHER" id="PTHR10000">
    <property type="entry name" value="PHOSPHOSERINE PHOSPHATASE"/>
    <property type="match status" value="1"/>
</dbReference>
<dbReference type="OrthoDB" id="9781413at2"/>
<accession>A0A095Z627</accession>
<sequence>MIKLIASDIDETLISRDQKVPERNKDAIKKAIEKGIIVILATGRGPYEIFDIPDQAGVIADDRYIICCNGAVIMNVKTKEIVNVVDMDFAYARKIFAYAYENNLTFYLYTLNKKYGINLSDESIVAEKHINILDTDNIEFLKDETILKVIIKNKNMNKLQAQEVDIAKITDYNLEISYSSNMYMEINAKGVNKAQALKKVCDYYGIDLKDVLAIGDNHNDVAMLEEVGRSVAVNNARLQVKQTADYTTSLDNSKGAVGEAIEKFVLNL</sequence>
<organism evidence="1 2">
    <name type="scientific">Anaerococcus lactolyticus S7-1-13</name>
    <dbReference type="NCBI Taxonomy" id="1284686"/>
    <lineage>
        <taxon>Bacteria</taxon>
        <taxon>Bacillati</taxon>
        <taxon>Bacillota</taxon>
        <taxon>Tissierellia</taxon>
        <taxon>Tissierellales</taxon>
        <taxon>Peptoniphilaceae</taxon>
        <taxon>Anaerococcus</taxon>
    </lineage>
</organism>
<dbReference type="Proteomes" id="UP000029579">
    <property type="component" value="Unassembled WGS sequence"/>
</dbReference>
<keyword evidence="1" id="KW-0378">Hydrolase</keyword>
<dbReference type="InterPro" id="IPR000150">
    <property type="entry name" value="Cof"/>
</dbReference>
<dbReference type="SFLD" id="SFLDS00003">
    <property type="entry name" value="Haloacid_Dehalogenase"/>
    <property type="match status" value="1"/>
</dbReference>
<dbReference type="InterPro" id="IPR006379">
    <property type="entry name" value="HAD-SF_hydro_IIB"/>
</dbReference>
<dbReference type="Gene3D" id="3.40.50.1000">
    <property type="entry name" value="HAD superfamily/HAD-like"/>
    <property type="match status" value="1"/>
</dbReference>
<dbReference type="NCBIfam" id="TIGR01484">
    <property type="entry name" value="HAD-SF-IIB"/>
    <property type="match status" value="1"/>
</dbReference>
<dbReference type="GO" id="GO:0005829">
    <property type="term" value="C:cytosol"/>
    <property type="evidence" value="ECO:0007669"/>
    <property type="project" value="TreeGrafter"/>
</dbReference>